<dbReference type="AlphaFoldDB" id="F4RWB6"/>
<protein>
    <submittedName>
        <fullName evidence="1">Uncharacterized protein</fullName>
    </submittedName>
</protein>
<dbReference type="KEGG" id="mlr:MELLADRAFT_90268"/>
<dbReference type="RefSeq" id="XP_007413391.1">
    <property type="nucleotide sequence ID" value="XM_007413329.1"/>
</dbReference>
<name>F4RWB6_MELLP</name>
<reference evidence="2" key="1">
    <citation type="journal article" date="2011" name="Proc. Natl. Acad. Sci. U.S.A.">
        <title>Obligate biotrophy features unraveled by the genomic analysis of rust fungi.</title>
        <authorList>
            <person name="Duplessis S."/>
            <person name="Cuomo C.A."/>
            <person name="Lin Y.-C."/>
            <person name="Aerts A."/>
            <person name="Tisserant E."/>
            <person name="Veneault-Fourrey C."/>
            <person name="Joly D.L."/>
            <person name="Hacquard S."/>
            <person name="Amselem J."/>
            <person name="Cantarel B.L."/>
            <person name="Chiu R."/>
            <person name="Coutinho P.M."/>
            <person name="Feau N."/>
            <person name="Field M."/>
            <person name="Frey P."/>
            <person name="Gelhaye E."/>
            <person name="Goldberg J."/>
            <person name="Grabherr M.G."/>
            <person name="Kodira C.D."/>
            <person name="Kohler A."/>
            <person name="Kuees U."/>
            <person name="Lindquist E.A."/>
            <person name="Lucas S.M."/>
            <person name="Mago R."/>
            <person name="Mauceli E."/>
            <person name="Morin E."/>
            <person name="Murat C."/>
            <person name="Pangilinan J.L."/>
            <person name="Park R."/>
            <person name="Pearson M."/>
            <person name="Quesneville H."/>
            <person name="Rouhier N."/>
            <person name="Sakthikumar S."/>
            <person name="Salamov A.A."/>
            <person name="Schmutz J."/>
            <person name="Selles B."/>
            <person name="Shapiro H."/>
            <person name="Tanguay P."/>
            <person name="Tuskan G.A."/>
            <person name="Henrissat B."/>
            <person name="Van de Peer Y."/>
            <person name="Rouze P."/>
            <person name="Ellis J.G."/>
            <person name="Dodds P.N."/>
            <person name="Schein J.E."/>
            <person name="Zhong S."/>
            <person name="Hamelin R.C."/>
            <person name="Grigoriev I.V."/>
            <person name="Szabo L.J."/>
            <person name="Martin F."/>
        </authorList>
    </citation>
    <scope>NUCLEOTIDE SEQUENCE [LARGE SCALE GENOMIC DNA]</scope>
    <source>
        <strain evidence="2">98AG31 / pathotype 3-4-7</strain>
    </source>
</reference>
<organism evidence="2">
    <name type="scientific">Melampsora larici-populina (strain 98AG31 / pathotype 3-4-7)</name>
    <name type="common">Poplar leaf rust fungus</name>
    <dbReference type="NCBI Taxonomy" id="747676"/>
    <lineage>
        <taxon>Eukaryota</taxon>
        <taxon>Fungi</taxon>
        <taxon>Dikarya</taxon>
        <taxon>Basidiomycota</taxon>
        <taxon>Pucciniomycotina</taxon>
        <taxon>Pucciniomycetes</taxon>
        <taxon>Pucciniales</taxon>
        <taxon>Melampsoraceae</taxon>
        <taxon>Melampsora</taxon>
    </lineage>
</organism>
<dbReference type="InParanoid" id="F4RWB6"/>
<accession>F4RWB6</accession>
<dbReference type="Proteomes" id="UP000001072">
    <property type="component" value="Unassembled WGS sequence"/>
</dbReference>
<gene>
    <name evidence="1" type="ORF">MELLADRAFT_90268</name>
</gene>
<dbReference type="EMBL" id="GL883125">
    <property type="protein sequence ID" value="EGG03256.1"/>
    <property type="molecule type" value="Genomic_DNA"/>
</dbReference>
<dbReference type="HOGENOM" id="CLU_3125421_0_0_1"/>
<evidence type="ECO:0000313" key="2">
    <source>
        <dbReference type="Proteomes" id="UP000001072"/>
    </source>
</evidence>
<proteinExistence type="predicted"/>
<evidence type="ECO:0000313" key="1">
    <source>
        <dbReference type="EMBL" id="EGG03256.1"/>
    </source>
</evidence>
<sequence length="50" mass="6124">MLGPIRYDSIYVYRDILHQTNIQYITIYIYQIPKKTVVFGQFIWTRNQIV</sequence>
<dbReference type="VEuPathDB" id="FungiDB:MELLADRAFT_90268"/>
<dbReference type="GeneID" id="18935512"/>
<keyword evidence="2" id="KW-1185">Reference proteome</keyword>